<evidence type="ECO:0000256" key="5">
    <source>
        <dbReference type="ARBA" id="ARBA00023136"/>
    </source>
</evidence>
<keyword evidence="7" id="KW-1185">Reference proteome</keyword>
<feature type="chain" id="PRO_5027117936" evidence="6">
    <location>
        <begin position="17"/>
        <end position="140"/>
    </location>
</feature>
<gene>
    <name evidence="8" type="primary">LOC115625775</name>
</gene>
<sequence>MLVSSLCLLTVGLLWGVTNPYIRIGSTGIERINTGSKWRNLIEELRTICKRLHYWIPFFMNQCGSVLYVWTLQRTNISIAVPVANSLSFAFTAITGYILGEQLPGKKVVTGTLLICCGSTLMIYDKLQQEQASQNIIFST</sequence>
<evidence type="ECO:0000256" key="1">
    <source>
        <dbReference type="ARBA" id="ARBA00004141"/>
    </source>
</evidence>
<name>A0A6J2TNW8_DROLE</name>
<evidence type="ECO:0000256" key="4">
    <source>
        <dbReference type="ARBA" id="ARBA00022989"/>
    </source>
</evidence>
<evidence type="ECO:0000313" key="8">
    <source>
        <dbReference type="RefSeq" id="XP_030376808.1"/>
    </source>
</evidence>
<comment type="similarity">
    <text evidence="2">Belongs to the TMEM234 family.</text>
</comment>
<dbReference type="AlphaFoldDB" id="A0A6J2TNW8"/>
<dbReference type="InterPro" id="IPR018908">
    <property type="entry name" value="TMEM234"/>
</dbReference>
<dbReference type="SUPFAM" id="SSF103481">
    <property type="entry name" value="Multidrug resistance efflux transporter EmrE"/>
    <property type="match status" value="1"/>
</dbReference>
<evidence type="ECO:0000313" key="7">
    <source>
        <dbReference type="Proteomes" id="UP000504634"/>
    </source>
</evidence>
<proteinExistence type="inferred from homology"/>
<accession>A0A6J2TNW8</accession>
<organism evidence="7 8">
    <name type="scientific">Drosophila lebanonensis</name>
    <name type="common">Fruit fly</name>
    <name type="synonym">Scaptodrosophila lebanonensis</name>
    <dbReference type="NCBI Taxonomy" id="7225"/>
    <lineage>
        <taxon>Eukaryota</taxon>
        <taxon>Metazoa</taxon>
        <taxon>Ecdysozoa</taxon>
        <taxon>Arthropoda</taxon>
        <taxon>Hexapoda</taxon>
        <taxon>Insecta</taxon>
        <taxon>Pterygota</taxon>
        <taxon>Neoptera</taxon>
        <taxon>Endopterygota</taxon>
        <taxon>Diptera</taxon>
        <taxon>Brachycera</taxon>
        <taxon>Muscomorpha</taxon>
        <taxon>Ephydroidea</taxon>
        <taxon>Drosophilidae</taxon>
        <taxon>Scaptodrosophila</taxon>
    </lineage>
</organism>
<keyword evidence="4" id="KW-1133">Transmembrane helix</keyword>
<dbReference type="GO" id="GO:0016020">
    <property type="term" value="C:membrane"/>
    <property type="evidence" value="ECO:0007669"/>
    <property type="project" value="UniProtKB-SubCell"/>
</dbReference>
<dbReference type="InterPro" id="IPR037185">
    <property type="entry name" value="EmrE-like"/>
</dbReference>
<dbReference type="Pfam" id="PF10639">
    <property type="entry name" value="TMEM234"/>
    <property type="match status" value="1"/>
</dbReference>
<feature type="signal peptide" evidence="6">
    <location>
        <begin position="1"/>
        <end position="16"/>
    </location>
</feature>
<keyword evidence="3 8" id="KW-0812">Transmembrane</keyword>
<dbReference type="Gene3D" id="1.10.3730.20">
    <property type="match status" value="1"/>
</dbReference>
<dbReference type="PANTHER" id="PTHR28668">
    <property type="entry name" value="TRANSMEMBRANE PROTEIN 234"/>
    <property type="match status" value="1"/>
</dbReference>
<protein>
    <submittedName>
        <fullName evidence="8">Transmembrane protein 234 homolog</fullName>
    </submittedName>
</protein>
<comment type="subcellular location">
    <subcellularLocation>
        <location evidence="1">Membrane</location>
        <topology evidence="1">Multi-pass membrane protein</topology>
    </subcellularLocation>
</comment>
<dbReference type="RefSeq" id="XP_030376808.1">
    <property type="nucleotide sequence ID" value="XM_030520948.1"/>
</dbReference>
<evidence type="ECO:0000256" key="6">
    <source>
        <dbReference type="SAM" id="SignalP"/>
    </source>
</evidence>
<dbReference type="Proteomes" id="UP000504634">
    <property type="component" value="Unplaced"/>
</dbReference>
<evidence type="ECO:0000256" key="2">
    <source>
        <dbReference type="ARBA" id="ARBA00005977"/>
    </source>
</evidence>
<dbReference type="GeneID" id="115625775"/>
<dbReference type="PANTHER" id="PTHR28668:SF1">
    <property type="entry name" value="TRANSMEMBRANE PROTEIN 234"/>
    <property type="match status" value="1"/>
</dbReference>
<dbReference type="OrthoDB" id="43458at2759"/>
<keyword evidence="5" id="KW-0472">Membrane</keyword>
<evidence type="ECO:0000256" key="3">
    <source>
        <dbReference type="ARBA" id="ARBA00022692"/>
    </source>
</evidence>
<reference evidence="8" key="1">
    <citation type="submission" date="2025-08" db="UniProtKB">
        <authorList>
            <consortium name="RefSeq"/>
        </authorList>
    </citation>
    <scope>IDENTIFICATION</scope>
    <source>
        <strain evidence="8">11010-0011.00</strain>
        <tissue evidence="8">Whole body</tissue>
    </source>
</reference>
<keyword evidence="6" id="KW-0732">Signal</keyword>